<dbReference type="HOGENOM" id="CLU_3153960_0_0_5"/>
<dbReference type="Proteomes" id="UP000006468">
    <property type="component" value="Chromosome"/>
</dbReference>
<dbReference type="AlphaFoldDB" id="D5QF02"/>
<reference evidence="1 2" key="1">
    <citation type="journal article" date="2010" name="J. Bacteriol.">
        <title>Genome sequence of a cellulose-producing bacterium, Gluconacetobacter hansenii ATCC 23769.</title>
        <authorList>
            <person name="Iyer P.R."/>
            <person name="Geib S.M."/>
            <person name="Catchmark J."/>
            <person name="Kao T.H."/>
            <person name="Tien M."/>
        </authorList>
    </citation>
    <scope>NUCLEOTIDE SEQUENCE [LARGE SCALE GENOMIC DNA]</scope>
    <source>
        <strain evidence="1 2">ATCC 23769</strain>
    </source>
</reference>
<evidence type="ECO:0000313" key="2">
    <source>
        <dbReference type="Proteomes" id="UP000006468"/>
    </source>
</evidence>
<protein>
    <submittedName>
        <fullName evidence="1">Uncharacterized protein</fullName>
    </submittedName>
</protein>
<accession>D5QF02</accession>
<organism evidence="1 2">
    <name type="scientific">Novacetimonas hansenii ATCC 23769</name>
    <dbReference type="NCBI Taxonomy" id="714995"/>
    <lineage>
        <taxon>Bacteria</taxon>
        <taxon>Pseudomonadati</taxon>
        <taxon>Pseudomonadota</taxon>
        <taxon>Alphaproteobacteria</taxon>
        <taxon>Acetobacterales</taxon>
        <taxon>Acetobacteraceae</taxon>
        <taxon>Novacetimonas</taxon>
    </lineage>
</organism>
<sequence length="48" mass="5669">MPFIKFPMIRDIYRVVFKDMFRVISSYRHCLSATCHHSKPISFSGCSK</sequence>
<gene>
    <name evidence="1" type="ORF">GXY_08589</name>
</gene>
<dbReference type="EMBL" id="ADTV01000032">
    <property type="protein sequence ID" value="EFG84354.1"/>
    <property type="molecule type" value="Genomic_DNA"/>
</dbReference>
<evidence type="ECO:0000313" key="1">
    <source>
        <dbReference type="EMBL" id="EFG84354.1"/>
    </source>
</evidence>
<name>D5QF02_NOVHA</name>
<comment type="caution">
    <text evidence="1">The sequence shown here is derived from an EMBL/GenBank/DDBJ whole genome shotgun (WGS) entry which is preliminary data.</text>
</comment>
<proteinExistence type="predicted"/>